<reference evidence="1" key="1">
    <citation type="submission" date="2021-06" db="EMBL/GenBank/DDBJ databases">
        <authorList>
            <person name="Kallberg Y."/>
            <person name="Tangrot J."/>
            <person name="Rosling A."/>
        </authorList>
    </citation>
    <scope>NUCLEOTIDE SEQUENCE</scope>
    <source>
        <strain evidence="1">FL966</strain>
    </source>
</reference>
<dbReference type="EMBL" id="CAJVQA010023217">
    <property type="protein sequence ID" value="CAG8777491.1"/>
    <property type="molecule type" value="Genomic_DNA"/>
</dbReference>
<comment type="caution">
    <text evidence="1">The sequence shown here is derived from an EMBL/GenBank/DDBJ whole genome shotgun (WGS) entry which is preliminary data.</text>
</comment>
<dbReference type="OrthoDB" id="2433275at2759"/>
<dbReference type="Proteomes" id="UP000789759">
    <property type="component" value="Unassembled WGS sequence"/>
</dbReference>
<evidence type="ECO:0000313" key="1">
    <source>
        <dbReference type="EMBL" id="CAG8777491.1"/>
    </source>
</evidence>
<evidence type="ECO:0000313" key="2">
    <source>
        <dbReference type="Proteomes" id="UP000789759"/>
    </source>
</evidence>
<organism evidence="1 2">
    <name type="scientific">Cetraspora pellucida</name>
    <dbReference type="NCBI Taxonomy" id="1433469"/>
    <lineage>
        <taxon>Eukaryota</taxon>
        <taxon>Fungi</taxon>
        <taxon>Fungi incertae sedis</taxon>
        <taxon>Mucoromycota</taxon>
        <taxon>Glomeromycotina</taxon>
        <taxon>Glomeromycetes</taxon>
        <taxon>Diversisporales</taxon>
        <taxon>Gigasporaceae</taxon>
        <taxon>Cetraspora</taxon>
    </lineage>
</organism>
<gene>
    <name evidence="1" type="ORF">CPELLU_LOCUS16202</name>
</gene>
<sequence length="162" mass="19182">MFLDIEHITCCNKDFINIMPKNKWNLRKLENMGLSNMSSIFQDLYQSYAKHLGLRNALLNKKLVFYDYITYTVLNIEDPVKLKFHVGDIIELVENSEKITYARIRTIFMHQGTSEKTYVFFQYDRFQEMNVVHPILGCPLYKVRASEGAYIFPINYVNHIPQ</sequence>
<feature type="non-terminal residue" evidence="1">
    <location>
        <position position="162"/>
    </location>
</feature>
<dbReference type="AlphaFoldDB" id="A0A9N9JDX9"/>
<accession>A0A9N9JDX9</accession>
<name>A0A9N9JDX9_9GLOM</name>
<keyword evidence="2" id="KW-1185">Reference proteome</keyword>
<protein>
    <submittedName>
        <fullName evidence="1">1923_t:CDS:1</fullName>
    </submittedName>
</protein>
<proteinExistence type="predicted"/>